<feature type="transmembrane region" description="Helical" evidence="1">
    <location>
        <begin position="412"/>
        <end position="431"/>
    </location>
</feature>
<dbReference type="Proteomes" id="UP000577956">
    <property type="component" value="Unassembled WGS sequence"/>
</dbReference>
<keyword evidence="1" id="KW-1133">Transmembrane helix</keyword>
<name>A0A7Y9FHE0_9CELL</name>
<feature type="transmembrane region" description="Helical" evidence="1">
    <location>
        <begin position="353"/>
        <end position="378"/>
    </location>
</feature>
<dbReference type="RefSeq" id="WP_140459654.1">
    <property type="nucleotide sequence ID" value="NZ_BAABFI010000009.1"/>
</dbReference>
<sequence length="516" mass="53565">MTLALVFRFLADYVRNGTNLLVLVLVPVTFVVAAAPTLADAAQLLGGQGGALAVDVVTAGWASAFIAALAMYFQVSGGRQADHRLALAGLPAGRLAVARALCGLVIALLASTAALLALYATSGLQDAGRVVVGTVLFAVIYLGIGAAVGSWVRNPVNGTVLILFLWILDVFFGPTLSGSTEPVTRALPTHFVSLWMVGVPSGHEGRPGDLGWGLVWSAASVALALAVLRPKTRMAARRGITAGSRIDQLRAAVRTGLREWRRNPVLWVLLAVVPGVFVLLADAITPSGATPVVLNEGGTLVTQTMDPAHMHAGTMAPIAVASLATLAGLFLALDARSGDQRLTLAGMRPGILVGARLTVVALAATLATGASIAVTALVFEPHQWLLYGAANLLVALTYAFLGVLIGPVLGRVSGVFVAFLLPFLDLGIAQSPMLRGSPPSWAEVLPGYGAIRVLTDVALTSTFDERGNLVLALGWLVLLAVAAWVVLRRSCSSAVGARRQPRARAPLAPRRAHAHA</sequence>
<protein>
    <submittedName>
        <fullName evidence="3">Uncharacterized protein</fullName>
    </submittedName>
</protein>
<accession>A0A7Y9FHE0</accession>
<dbReference type="EMBL" id="BONN01000011">
    <property type="protein sequence ID" value="GIG33988.1"/>
    <property type="molecule type" value="Genomic_DNA"/>
</dbReference>
<evidence type="ECO:0000256" key="1">
    <source>
        <dbReference type="SAM" id="Phobius"/>
    </source>
</evidence>
<organism evidence="3 4">
    <name type="scientific">Cellulomonas oligotrophica</name>
    <dbReference type="NCBI Taxonomy" id="931536"/>
    <lineage>
        <taxon>Bacteria</taxon>
        <taxon>Bacillati</taxon>
        <taxon>Actinomycetota</taxon>
        <taxon>Actinomycetes</taxon>
        <taxon>Micrococcales</taxon>
        <taxon>Cellulomonadaceae</taxon>
        <taxon>Cellulomonas</taxon>
    </lineage>
</organism>
<evidence type="ECO:0000313" key="4">
    <source>
        <dbReference type="Proteomes" id="UP000577956"/>
    </source>
</evidence>
<evidence type="ECO:0000313" key="5">
    <source>
        <dbReference type="Proteomes" id="UP000618382"/>
    </source>
</evidence>
<feature type="transmembrane region" description="Helical" evidence="1">
    <location>
        <begin position="315"/>
        <end position="333"/>
    </location>
</feature>
<keyword evidence="1" id="KW-0472">Membrane</keyword>
<gene>
    <name evidence="3" type="ORF">BKA21_002757</name>
    <name evidence="2" type="ORF">Col01nite_31470</name>
</gene>
<feature type="transmembrane region" description="Helical" evidence="1">
    <location>
        <begin position="131"/>
        <end position="152"/>
    </location>
</feature>
<reference evidence="2 5" key="2">
    <citation type="submission" date="2021-01" db="EMBL/GenBank/DDBJ databases">
        <title>Whole genome shotgun sequence of Cellulomonas oligotrophica NBRC 109435.</title>
        <authorList>
            <person name="Komaki H."/>
            <person name="Tamura T."/>
        </authorList>
    </citation>
    <scope>NUCLEOTIDE SEQUENCE [LARGE SCALE GENOMIC DNA]</scope>
    <source>
        <strain evidence="2 5">NBRC 109435</strain>
    </source>
</reference>
<feature type="transmembrane region" description="Helical" evidence="1">
    <location>
        <begin position="159"/>
        <end position="177"/>
    </location>
</feature>
<proteinExistence type="predicted"/>
<keyword evidence="1" id="KW-0812">Transmembrane</keyword>
<evidence type="ECO:0000313" key="3">
    <source>
        <dbReference type="EMBL" id="NYD87208.1"/>
    </source>
</evidence>
<feature type="transmembrane region" description="Helical" evidence="1">
    <location>
        <begin position="51"/>
        <end position="75"/>
    </location>
</feature>
<keyword evidence="5" id="KW-1185">Reference proteome</keyword>
<comment type="caution">
    <text evidence="3">The sequence shown here is derived from an EMBL/GenBank/DDBJ whole genome shotgun (WGS) entry which is preliminary data.</text>
</comment>
<reference evidence="3 4" key="1">
    <citation type="submission" date="2020-07" db="EMBL/GenBank/DDBJ databases">
        <title>Sequencing the genomes of 1000 actinobacteria strains.</title>
        <authorList>
            <person name="Klenk H.-P."/>
        </authorList>
    </citation>
    <scope>NUCLEOTIDE SEQUENCE [LARGE SCALE GENOMIC DNA]</scope>
    <source>
        <strain evidence="3 4">DSM 24482</strain>
    </source>
</reference>
<feature type="transmembrane region" description="Helical" evidence="1">
    <location>
        <begin position="210"/>
        <end position="228"/>
    </location>
</feature>
<dbReference type="Proteomes" id="UP000618382">
    <property type="component" value="Unassembled WGS sequence"/>
</dbReference>
<dbReference type="AlphaFoldDB" id="A0A7Y9FHE0"/>
<feature type="transmembrane region" description="Helical" evidence="1">
    <location>
        <begin position="96"/>
        <end position="119"/>
    </location>
</feature>
<feature type="transmembrane region" description="Helical" evidence="1">
    <location>
        <begin position="264"/>
        <end position="284"/>
    </location>
</feature>
<evidence type="ECO:0000313" key="2">
    <source>
        <dbReference type="EMBL" id="GIG33988.1"/>
    </source>
</evidence>
<dbReference type="EMBL" id="JACCBK010000001">
    <property type="protein sequence ID" value="NYD87208.1"/>
    <property type="molecule type" value="Genomic_DNA"/>
</dbReference>
<feature type="transmembrane region" description="Helical" evidence="1">
    <location>
        <begin position="384"/>
        <end position="405"/>
    </location>
</feature>
<feature type="transmembrane region" description="Helical" evidence="1">
    <location>
        <begin position="469"/>
        <end position="487"/>
    </location>
</feature>